<evidence type="ECO:0000313" key="2">
    <source>
        <dbReference type="EMBL" id="MBA4501827.1"/>
    </source>
</evidence>
<comment type="caution">
    <text evidence="2">The sequence shown here is derived from an EMBL/GenBank/DDBJ whole genome shotgun (WGS) entry which is preliminary data.</text>
</comment>
<organism evidence="2 3">
    <name type="scientific">Marinobacterium marinum</name>
    <dbReference type="NCBI Taxonomy" id="2756129"/>
    <lineage>
        <taxon>Bacteria</taxon>
        <taxon>Pseudomonadati</taxon>
        <taxon>Pseudomonadota</taxon>
        <taxon>Gammaproteobacteria</taxon>
        <taxon>Oceanospirillales</taxon>
        <taxon>Oceanospirillaceae</taxon>
        <taxon>Marinobacterium</taxon>
    </lineage>
</organism>
<name>A0A7W1WX52_9GAMM</name>
<protein>
    <recommendedName>
        <fullName evidence="4">DUF4412 domain-containing protein</fullName>
    </recommendedName>
</protein>
<feature type="chain" id="PRO_5031025825" description="DUF4412 domain-containing protein" evidence="1">
    <location>
        <begin position="23"/>
        <end position="226"/>
    </location>
</feature>
<proteinExistence type="predicted"/>
<gene>
    <name evidence="2" type="ORF">H1S06_05550</name>
</gene>
<keyword evidence="3" id="KW-1185">Reference proteome</keyword>
<evidence type="ECO:0008006" key="4">
    <source>
        <dbReference type="Google" id="ProtNLM"/>
    </source>
</evidence>
<reference evidence="2 3" key="1">
    <citation type="submission" date="2020-07" db="EMBL/GenBank/DDBJ databases">
        <title>Bacterium isolated from marien macroalgae.</title>
        <authorList>
            <person name="Zhu K."/>
            <person name="Lu D."/>
            <person name="Du Z."/>
        </authorList>
    </citation>
    <scope>NUCLEOTIDE SEQUENCE [LARGE SCALE GENOMIC DNA]</scope>
    <source>
        <strain evidence="2 3">3-1745</strain>
    </source>
</reference>
<keyword evidence="1" id="KW-0732">Signal</keyword>
<evidence type="ECO:0000313" key="3">
    <source>
        <dbReference type="Proteomes" id="UP000538931"/>
    </source>
</evidence>
<accession>A0A7W1WX52</accession>
<sequence length="226" mass="24739">MCVQKYLTTLLLLIAVPFPAWAGGLAHIQADGATTLIEFDGLGAMRLEQSDEPDVYMIMRDDRIYSVVEQAGTAFVIELGAALGKMSDDAPDNELFGADVKEVKAFRKTERKETVATIRGDVYELDYVDNSGDSGTETLVLSDDPVVYELTQATMAMSYIMMRAAQIDKSADLKMMEQSILGEKLGVLRYGKEYVVSSIEESSPEAARFKLPAQPMDLDGVGGKGW</sequence>
<dbReference type="EMBL" id="JACEMT010000041">
    <property type="protein sequence ID" value="MBA4501827.1"/>
    <property type="molecule type" value="Genomic_DNA"/>
</dbReference>
<dbReference type="RefSeq" id="WP_181738066.1">
    <property type="nucleotide sequence ID" value="NZ_JACEMT010000041.1"/>
</dbReference>
<evidence type="ECO:0000256" key="1">
    <source>
        <dbReference type="SAM" id="SignalP"/>
    </source>
</evidence>
<feature type="signal peptide" evidence="1">
    <location>
        <begin position="1"/>
        <end position="22"/>
    </location>
</feature>
<dbReference type="AlphaFoldDB" id="A0A7W1WX52"/>
<dbReference type="Proteomes" id="UP000538931">
    <property type="component" value="Unassembled WGS sequence"/>
</dbReference>